<gene>
    <name evidence="3" type="ORF">F4827_006279</name>
</gene>
<keyword evidence="2" id="KW-1133">Transmembrane helix</keyword>
<evidence type="ECO:0000256" key="1">
    <source>
        <dbReference type="SAM" id="MobiDB-lite"/>
    </source>
</evidence>
<feature type="compositionally biased region" description="Low complexity" evidence="1">
    <location>
        <begin position="100"/>
        <end position="126"/>
    </location>
</feature>
<dbReference type="RefSeq" id="WP_183731707.1">
    <property type="nucleotide sequence ID" value="NZ_JACHBW010000026.1"/>
</dbReference>
<dbReference type="EMBL" id="JACHBW010000026">
    <property type="protein sequence ID" value="MBB6106404.1"/>
    <property type="molecule type" value="Genomic_DNA"/>
</dbReference>
<feature type="region of interest" description="Disordered" evidence="1">
    <location>
        <begin position="64"/>
        <end position="152"/>
    </location>
</feature>
<protein>
    <submittedName>
        <fullName evidence="3">Uncharacterized protein</fullName>
    </submittedName>
</protein>
<organism evidence="3 4">
    <name type="scientific">Paraburkholderia bannensis</name>
    <dbReference type="NCBI Taxonomy" id="765414"/>
    <lineage>
        <taxon>Bacteria</taxon>
        <taxon>Pseudomonadati</taxon>
        <taxon>Pseudomonadota</taxon>
        <taxon>Betaproteobacteria</taxon>
        <taxon>Burkholderiales</taxon>
        <taxon>Burkholderiaceae</taxon>
        <taxon>Paraburkholderia</taxon>
    </lineage>
</organism>
<evidence type="ECO:0000313" key="3">
    <source>
        <dbReference type="EMBL" id="MBB6106404.1"/>
    </source>
</evidence>
<dbReference type="AlphaFoldDB" id="A0A7W9U3S3"/>
<keyword evidence="2" id="KW-0472">Membrane</keyword>
<evidence type="ECO:0000256" key="2">
    <source>
        <dbReference type="SAM" id="Phobius"/>
    </source>
</evidence>
<feature type="transmembrane region" description="Helical" evidence="2">
    <location>
        <begin position="20"/>
        <end position="41"/>
    </location>
</feature>
<dbReference type="Proteomes" id="UP000571554">
    <property type="component" value="Unassembled WGS sequence"/>
</dbReference>
<keyword evidence="2" id="KW-0812">Transmembrane</keyword>
<evidence type="ECO:0000313" key="4">
    <source>
        <dbReference type="Proteomes" id="UP000571554"/>
    </source>
</evidence>
<accession>A0A7W9U3S3</accession>
<reference evidence="3 4" key="1">
    <citation type="submission" date="2020-08" db="EMBL/GenBank/DDBJ databases">
        <title>Above-ground endophytic microbial communities from plants in different locations in the United States.</title>
        <authorList>
            <person name="Frank C."/>
        </authorList>
    </citation>
    <scope>NUCLEOTIDE SEQUENCE [LARGE SCALE GENOMIC DNA]</scope>
    <source>
        <strain evidence="3 4">WP4_2_2</strain>
    </source>
</reference>
<sequence>MTVEFVPARPRERSAPRKRLSLRGVVLVSAMAAWVTCAMGACSDRADDARVALTTSAARELAQTQPAPAISATPAPQQGAASLADAISTSSVSQDSANGSAAISAQAIRSPARAPAPPDGASGADSLNSGADLANSATSNAPLAPPEIHTAD</sequence>
<name>A0A7W9U3S3_9BURK</name>
<proteinExistence type="predicted"/>
<feature type="compositionally biased region" description="Polar residues" evidence="1">
    <location>
        <begin position="87"/>
        <end position="99"/>
    </location>
</feature>
<comment type="caution">
    <text evidence="3">The sequence shown here is derived from an EMBL/GenBank/DDBJ whole genome shotgun (WGS) entry which is preliminary data.</text>
</comment>
<keyword evidence="4" id="KW-1185">Reference proteome</keyword>